<feature type="domain" description="DUF6598" evidence="1">
    <location>
        <begin position="2"/>
        <end position="107"/>
    </location>
</feature>
<organism evidence="2 3">
    <name type="scientific">Eragrostis curvula</name>
    <name type="common">weeping love grass</name>
    <dbReference type="NCBI Taxonomy" id="38414"/>
    <lineage>
        <taxon>Eukaryota</taxon>
        <taxon>Viridiplantae</taxon>
        <taxon>Streptophyta</taxon>
        <taxon>Embryophyta</taxon>
        <taxon>Tracheophyta</taxon>
        <taxon>Spermatophyta</taxon>
        <taxon>Magnoliopsida</taxon>
        <taxon>Liliopsida</taxon>
        <taxon>Poales</taxon>
        <taxon>Poaceae</taxon>
        <taxon>PACMAD clade</taxon>
        <taxon>Chloridoideae</taxon>
        <taxon>Eragrostideae</taxon>
        <taxon>Eragrostidinae</taxon>
        <taxon>Eragrostis</taxon>
    </lineage>
</organism>
<dbReference type="InterPro" id="IPR046533">
    <property type="entry name" value="DUF6598"/>
</dbReference>
<dbReference type="AlphaFoldDB" id="A0A5J9VDX7"/>
<feature type="non-terminal residue" evidence="2">
    <location>
        <position position="1"/>
    </location>
</feature>
<evidence type="ECO:0000313" key="2">
    <source>
        <dbReference type="EMBL" id="TVU34253.1"/>
    </source>
</evidence>
<dbReference type="Pfam" id="PF20241">
    <property type="entry name" value="DUF6598"/>
    <property type="match status" value="1"/>
</dbReference>
<reference evidence="2 3" key="1">
    <citation type="journal article" date="2019" name="Sci. Rep.">
        <title>A high-quality genome of Eragrostis curvula grass provides insights into Poaceae evolution and supports new strategies to enhance forage quality.</title>
        <authorList>
            <person name="Carballo J."/>
            <person name="Santos B.A.C.M."/>
            <person name="Zappacosta D."/>
            <person name="Garbus I."/>
            <person name="Selva J.P."/>
            <person name="Gallo C.A."/>
            <person name="Diaz A."/>
            <person name="Albertini E."/>
            <person name="Caccamo M."/>
            <person name="Echenique V."/>
        </authorList>
    </citation>
    <scope>NUCLEOTIDE SEQUENCE [LARGE SCALE GENOMIC DNA]</scope>
    <source>
        <strain evidence="3">cv. Victoria</strain>
        <tissue evidence="2">Leaf</tissue>
    </source>
</reference>
<evidence type="ECO:0000313" key="3">
    <source>
        <dbReference type="Proteomes" id="UP000324897"/>
    </source>
</evidence>
<keyword evidence="3" id="KW-1185">Reference proteome</keyword>
<proteinExistence type="predicted"/>
<dbReference type="EMBL" id="RWGY01000009">
    <property type="protein sequence ID" value="TVU34253.1"/>
    <property type="molecule type" value="Genomic_DNA"/>
</dbReference>
<dbReference type="OrthoDB" id="613498at2759"/>
<protein>
    <recommendedName>
        <fullName evidence="1">DUF6598 domain-containing protein</fullName>
    </recommendedName>
</protein>
<sequence>MSSDRQLFSGYIELNACLSGFEKLKRRIQDGLLGLDIHYAFLCDGLETVIEVLAAAEHPADVKISASTSGFDDKIELYDGTFCGTGVIARHFVAVRKLEELHVFLKLDGSTYKWTFQAGVGVLAAPDGPVVSGFAQFEMNVTFRTRGKEASAWQWKCICNEVVLSIFVDCFQF</sequence>
<evidence type="ECO:0000259" key="1">
    <source>
        <dbReference type="Pfam" id="PF20241"/>
    </source>
</evidence>
<dbReference type="Proteomes" id="UP000324897">
    <property type="component" value="Unassembled WGS sequence"/>
</dbReference>
<name>A0A5J9VDX7_9POAL</name>
<dbReference type="Gramene" id="TVU34253">
    <property type="protein sequence ID" value="TVU34253"/>
    <property type="gene ID" value="EJB05_16084"/>
</dbReference>
<gene>
    <name evidence="2" type="ORF">EJB05_16084</name>
</gene>
<comment type="caution">
    <text evidence="2">The sequence shown here is derived from an EMBL/GenBank/DDBJ whole genome shotgun (WGS) entry which is preliminary data.</text>
</comment>
<accession>A0A5J9VDX7</accession>